<evidence type="ECO:0000313" key="10">
    <source>
        <dbReference type="Proteomes" id="UP000253551"/>
    </source>
</evidence>
<dbReference type="AlphaFoldDB" id="A0A367KQX4"/>
<gene>
    <name evidence="9" type="primary">CSM3_2</name>
    <name evidence="9" type="ORF">CU098_011144</name>
</gene>
<dbReference type="STRING" id="4846.A0A367KQX4"/>
<name>A0A367KQX4_RHIST</name>
<evidence type="ECO:0000313" key="9">
    <source>
        <dbReference type="EMBL" id="RCI04571.1"/>
    </source>
</evidence>
<comment type="subcellular location">
    <subcellularLocation>
        <location evidence="1 6">Nucleus</location>
    </subcellularLocation>
</comment>
<keyword evidence="5 6" id="KW-0131">Cell cycle</keyword>
<evidence type="ECO:0000256" key="3">
    <source>
        <dbReference type="ARBA" id="ARBA00022763"/>
    </source>
</evidence>
<evidence type="ECO:0000256" key="2">
    <source>
        <dbReference type="ARBA" id="ARBA00006075"/>
    </source>
</evidence>
<dbReference type="GO" id="GO:0043111">
    <property type="term" value="P:replication fork arrest"/>
    <property type="evidence" value="ECO:0007669"/>
    <property type="project" value="TreeGrafter"/>
</dbReference>
<accession>A0A367KQX4</accession>
<dbReference type="Pfam" id="PF07962">
    <property type="entry name" value="Swi3"/>
    <property type="match status" value="1"/>
</dbReference>
<comment type="caution">
    <text evidence="9">The sequence shown here is derived from an EMBL/GenBank/DDBJ whole genome shotgun (WGS) entry which is preliminary data.</text>
</comment>
<feature type="region of interest" description="Disordered" evidence="7">
    <location>
        <begin position="143"/>
        <end position="271"/>
    </location>
</feature>
<dbReference type="PANTHER" id="PTHR13220">
    <property type="entry name" value="TIMELESS INTERACTING-RELATED"/>
    <property type="match status" value="1"/>
</dbReference>
<dbReference type="PANTHER" id="PTHR13220:SF11">
    <property type="entry name" value="TIMELESS-INTERACTING PROTEIN"/>
    <property type="match status" value="1"/>
</dbReference>
<comment type="function">
    <text evidence="6">Plays an important role in the control of DNA replication and the maintenance of replication fork stability.</text>
</comment>
<evidence type="ECO:0000256" key="4">
    <source>
        <dbReference type="ARBA" id="ARBA00023242"/>
    </source>
</evidence>
<dbReference type="InterPro" id="IPR012923">
    <property type="entry name" value="Csm3"/>
</dbReference>
<proteinExistence type="inferred from homology"/>
<dbReference type="InterPro" id="IPR040038">
    <property type="entry name" value="TIPIN/Csm3/Swi3"/>
</dbReference>
<dbReference type="GO" id="GO:0031297">
    <property type="term" value="P:replication fork processing"/>
    <property type="evidence" value="ECO:0007669"/>
    <property type="project" value="UniProtKB-UniRule"/>
</dbReference>
<feature type="compositionally biased region" description="Basic and acidic residues" evidence="7">
    <location>
        <begin position="248"/>
        <end position="271"/>
    </location>
</feature>
<comment type="similarity">
    <text evidence="2 6">Belongs to the CSM3 family.</text>
</comment>
<feature type="compositionally biased region" description="Polar residues" evidence="7">
    <location>
        <begin position="19"/>
        <end position="35"/>
    </location>
</feature>
<dbReference type="Proteomes" id="UP000253551">
    <property type="component" value="Unassembled WGS sequence"/>
</dbReference>
<feature type="domain" description="Chromosome segregation in meiosis protein 3" evidence="8">
    <location>
        <begin position="51"/>
        <end position="132"/>
    </location>
</feature>
<dbReference type="EMBL" id="PJQM01000643">
    <property type="protein sequence ID" value="RCI04571.1"/>
    <property type="molecule type" value="Genomic_DNA"/>
</dbReference>
<evidence type="ECO:0000256" key="7">
    <source>
        <dbReference type="SAM" id="MobiDB-lite"/>
    </source>
</evidence>
<dbReference type="OrthoDB" id="437078at2759"/>
<keyword evidence="3 6" id="KW-0227">DNA damage</keyword>
<dbReference type="GO" id="GO:0006974">
    <property type="term" value="P:DNA damage response"/>
    <property type="evidence" value="ECO:0007669"/>
    <property type="project" value="UniProtKB-KW"/>
</dbReference>
<keyword evidence="4 6" id="KW-0539">Nucleus</keyword>
<evidence type="ECO:0000259" key="8">
    <source>
        <dbReference type="Pfam" id="PF07962"/>
    </source>
</evidence>
<feature type="region of interest" description="Disordered" evidence="7">
    <location>
        <begin position="19"/>
        <end position="50"/>
    </location>
</feature>
<feature type="compositionally biased region" description="Basic and acidic residues" evidence="7">
    <location>
        <begin position="40"/>
        <end position="50"/>
    </location>
</feature>
<evidence type="ECO:0000256" key="1">
    <source>
        <dbReference type="ARBA" id="ARBA00004123"/>
    </source>
</evidence>
<dbReference type="GO" id="GO:0000076">
    <property type="term" value="P:DNA replication checkpoint signaling"/>
    <property type="evidence" value="ECO:0007669"/>
    <property type="project" value="UniProtKB-UniRule"/>
</dbReference>
<dbReference type="GO" id="GO:0003677">
    <property type="term" value="F:DNA binding"/>
    <property type="evidence" value="ECO:0007669"/>
    <property type="project" value="TreeGrafter"/>
</dbReference>
<sequence length="311" mass="36244">MDEFDDILLDDYDIEQNINHAANTTTNPSPSTEQEVANEVSDKKPSQKRAKLDEERLLDTNGIYALKNRSQYLTFKGKGHEAKDLKNLMQFYMFWANNLFPKLKFQDFAKRVTKPASSARVKAVIKEWQDEYKERRQVRIDIDKELSGQGVQSEDEHDTSRTQEEDASSEDDNRPLFIPITKPLPANKPKAKKITRQQEEEPLFNSQQQQQQRKRKMVSLDDSEEEEEESAKSRQDILALLQQKRKKKEEAKKQEEKERALEKKNAELERADQDILQELAGDDIELELSSNELMELNIPSADNDQEMQDIE</sequence>
<reference evidence="9 10" key="1">
    <citation type="journal article" date="2018" name="G3 (Bethesda)">
        <title>Phylogenetic and Phylogenomic Definition of Rhizopus Species.</title>
        <authorList>
            <person name="Gryganskyi A.P."/>
            <person name="Golan J."/>
            <person name="Dolatabadi S."/>
            <person name="Mondo S."/>
            <person name="Robb S."/>
            <person name="Idnurm A."/>
            <person name="Muszewska A."/>
            <person name="Steczkiewicz K."/>
            <person name="Masonjones S."/>
            <person name="Liao H.L."/>
            <person name="Gajdeczka M.T."/>
            <person name="Anike F."/>
            <person name="Vuek A."/>
            <person name="Anishchenko I.M."/>
            <person name="Voigt K."/>
            <person name="de Hoog G.S."/>
            <person name="Smith M.E."/>
            <person name="Heitman J."/>
            <person name="Vilgalys R."/>
            <person name="Stajich J.E."/>
        </authorList>
    </citation>
    <scope>NUCLEOTIDE SEQUENCE [LARGE SCALE GENOMIC DNA]</scope>
    <source>
        <strain evidence="9 10">LSU 92-RS-03</strain>
    </source>
</reference>
<protein>
    <recommendedName>
        <fullName evidence="6">Chromosome segregation in meiosis protein</fullName>
    </recommendedName>
</protein>
<evidence type="ECO:0000256" key="5">
    <source>
        <dbReference type="ARBA" id="ARBA00023306"/>
    </source>
</evidence>
<organism evidence="9 10">
    <name type="scientific">Rhizopus stolonifer</name>
    <name type="common">Rhizopus nigricans</name>
    <dbReference type="NCBI Taxonomy" id="4846"/>
    <lineage>
        <taxon>Eukaryota</taxon>
        <taxon>Fungi</taxon>
        <taxon>Fungi incertae sedis</taxon>
        <taxon>Mucoromycota</taxon>
        <taxon>Mucoromycotina</taxon>
        <taxon>Mucoromycetes</taxon>
        <taxon>Mucorales</taxon>
        <taxon>Mucorineae</taxon>
        <taxon>Rhizopodaceae</taxon>
        <taxon>Rhizopus</taxon>
    </lineage>
</organism>
<evidence type="ECO:0000256" key="6">
    <source>
        <dbReference type="RuleBase" id="RU366049"/>
    </source>
</evidence>
<dbReference type="GO" id="GO:0031298">
    <property type="term" value="C:replication fork protection complex"/>
    <property type="evidence" value="ECO:0007669"/>
    <property type="project" value="TreeGrafter"/>
</dbReference>
<keyword evidence="10" id="KW-1185">Reference proteome</keyword>